<comment type="caution">
    <text evidence="11">The sequence shown here is derived from an EMBL/GenBank/DDBJ whole genome shotgun (WGS) entry which is preliminary data.</text>
</comment>
<dbReference type="SUPFAM" id="SSF52343">
    <property type="entry name" value="Ferredoxin reductase-like, C-terminal NADP-linked domain"/>
    <property type="match status" value="1"/>
</dbReference>
<evidence type="ECO:0000256" key="7">
    <source>
        <dbReference type="ARBA" id="ARBA00023004"/>
    </source>
</evidence>
<dbReference type="PROSITE" id="PS51384">
    <property type="entry name" value="FAD_FR"/>
    <property type="match status" value="1"/>
</dbReference>
<dbReference type="CDD" id="cd00207">
    <property type="entry name" value="fer2"/>
    <property type="match status" value="1"/>
</dbReference>
<dbReference type="PRINTS" id="PR00371">
    <property type="entry name" value="FPNCR"/>
</dbReference>
<dbReference type="AlphaFoldDB" id="A0A9D2AUC0"/>
<comment type="cofactor">
    <cofactor evidence="1">
        <name>FAD</name>
        <dbReference type="ChEBI" id="CHEBI:57692"/>
    </cofactor>
</comment>
<keyword evidence="8" id="KW-0411">Iron-sulfur</keyword>
<evidence type="ECO:0000256" key="4">
    <source>
        <dbReference type="ARBA" id="ARBA00022723"/>
    </source>
</evidence>
<feature type="domain" description="FAD-binding FR-type" evidence="10">
    <location>
        <begin position="50"/>
        <end position="154"/>
    </location>
</feature>
<evidence type="ECO:0000256" key="2">
    <source>
        <dbReference type="ARBA" id="ARBA00022630"/>
    </source>
</evidence>
<dbReference type="InterPro" id="IPR012675">
    <property type="entry name" value="Beta-grasp_dom_sf"/>
</dbReference>
<dbReference type="PRINTS" id="PR00410">
    <property type="entry name" value="PHEHYDRXLASE"/>
</dbReference>
<dbReference type="Gene3D" id="2.40.30.10">
    <property type="entry name" value="Translation factors"/>
    <property type="match status" value="1"/>
</dbReference>
<dbReference type="GO" id="GO:0050660">
    <property type="term" value="F:flavin adenine dinucleotide binding"/>
    <property type="evidence" value="ECO:0007669"/>
    <property type="project" value="TreeGrafter"/>
</dbReference>
<dbReference type="PANTHER" id="PTHR47354:SF8">
    <property type="entry name" value="1,2-PHENYLACETYL-COA EPOXIDASE, SUBUNIT E"/>
    <property type="match status" value="1"/>
</dbReference>
<dbReference type="InterPro" id="IPR050415">
    <property type="entry name" value="MRET"/>
</dbReference>
<evidence type="ECO:0000256" key="1">
    <source>
        <dbReference type="ARBA" id="ARBA00001974"/>
    </source>
</evidence>
<keyword evidence="5" id="KW-0274">FAD</keyword>
<proteinExistence type="predicted"/>
<reference evidence="11" key="1">
    <citation type="journal article" date="2021" name="PeerJ">
        <title>Extensive microbial diversity within the chicken gut microbiome revealed by metagenomics and culture.</title>
        <authorList>
            <person name="Gilroy R."/>
            <person name="Ravi A."/>
            <person name="Getino M."/>
            <person name="Pursley I."/>
            <person name="Horton D.L."/>
            <person name="Alikhan N.F."/>
            <person name="Baker D."/>
            <person name="Gharbi K."/>
            <person name="Hall N."/>
            <person name="Watson M."/>
            <person name="Adriaenssens E.M."/>
            <person name="Foster-Nyarko E."/>
            <person name="Jarju S."/>
            <person name="Secka A."/>
            <person name="Antonio M."/>
            <person name="Oren A."/>
            <person name="Chaudhuri R.R."/>
            <person name="La Ragione R."/>
            <person name="Hildebrand F."/>
            <person name="Pallen M.J."/>
        </authorList>
    </citation>
    <scope>NUCLEOTIDE SEQUENCE</scope>
    <source>
        <strain evidence="11">ChiSjej5B23-15282</strain>
    </source>
</reference>
<evidence type="ECO:0000259" key="9">
    <source>
        <dbReference type="PROSITE" id="PS51085"/>
    </source>
</evidence>
<keyword evidence="7" id="KW-0408">Iron</keyword>
<reference evidence="11" key="2">
    <citation type="submission" date="2021-04" db="EMBL/GenBank/DDBJ databases">
        <authorList>
            <person name="Gilroy R."/>
        </authorList>
    </citation>
    <scope>NUCLEOTIDE SEQUENCE</scope>
    <source>
        <strain evidence="11">ChiSjej5B23-15282</strain>
    </source>
</reference>
<dbReference type="Pfam" id="PF00111">
    <property type="entry name" value="Fer2"/>
    <property type="match status" value="1"/>
</dbReference>
<evidence type="ECO:0000256" key="3">
    <source>
        <dbReference type="ARBA" id="ARBA00022714"/>
    </source>
</evidence>
<feature type="domain" description="2Fe-2S ferredoxin-type" evidence="9">
    <location>
        <begin position="295"/>
        <end position="386"/>
    </location>
</feature>
<dbReference type="Pfam" id="PF00970">
    <property type="entry name" value="FAD_binding_6"/>
    <property type="match status" value="1"/>
</dbReference>
<keyword evidence="4" id="KW-0479">Metal-binding</keyword>
<dbReference type="InterPro" id="IPR036010">
    <property type="entry name" value="2Fe-2S_ferredoxin-like_sf"/>
</dbReference>
<dbReference type="PROSITE" id="PS51085">
    <property type="entry name" value="2FE2S_FER_2"/>
    <property type="match status" value="1"/>
</dbReference>
<dbReference type="PANTHER" id="PTHR47354">
    <property type="entry name" value="NADH OXIDOREDUCTASE HCR"/>
    <property type="match status" value="1"/>
</dbReference>
<dbReference type="GO" id="GO:0046872">
    <property type="term" value="F:metal ion binding"/>
    <property type="evidence" value="ECO:0007669"/>
    <property type="project" value="UniProtKB-KW"/>
</dbReference>
<accession>A0A9D2AUC0</accession>
<dbReference type="GO" id="GO:0016491">
    <property type="term" value="F:oxidoreductase activity"/>
    <property type="evidence" value="ECO:0007669"/>
    <property type="project" value="UniProtKB-KW"/>
</dbReference>
<evidence type="ECO:0000259" key="10">
    <source>
        <dbReference type="PROSITE" id="PS51384"/>
    </source>
</evidence>
<dbReference type="InterPro" id="IPR001041">
    <property type="entry name" value="2Fe-2S_ferredoxin-type"/>
</dbReference>
<dbReference type="InterPro" id="IPR008333">
    <property type="entry name" value="Cbr1-like_FAD-bd_dom"/>
</dbReference>
<evidence type="ECO:0000256" key="6">
    <source>
        <dbReference type="ARBA" id="ARBA00023002"/>
    </source>
</evidence>
<name>A0A9D2AUC0_9FIRM</name>
<keyword evidence="3" id="KW-0001">2Fe-2S</keyword>
<keyword evidence="2" id="KW-0285">Flavoprotein</keyword>
<dbReference type="SUPFAM" id="SSF63380">
    <property type="entry name" value="Riboflavin synthase domain-like"/>
    <property type="match status" value="1"/>
</dbReference>
<dbReference type="InterPro" id="IPR001709">
    <property type="entry name" value="Flavoprot_Pyr_Nucl_cyt_Rdtase"/>
</dbReference>
<organism evidence="11 12">
    <name type="scientific">Candidatus Mediterraneibacter caccavium</name>
    <dbReference type="NCBI Taxonomy" id="2838661"/>
    <lineage>
        <taxon>Bacteria</taxon>
        <taxon>Bacillati</taxon>
        <taxon>Bacillota</taxon>
        <taxon>Clostridia</taxon>
        <taxon>Lachnospirales</taxon>
        <taxon>Lachnospiraceae</taxon>
        <taxon>Mediterraneibacter</taxon>
    </lineage>
</organism>
<dbReference type="Gene3D" id="3.40.50.80">
    <property type="entry name" value="Nucleotide-binding domain of ferredoxin-NADP reductase (FNR) module"/>
    <property type="match status" value="1"/>
</dbReference>
<gene>
    <name evidence="11" type="ORF">H9981_10440</name>
</gene>
<dbReference type="InterPro" id="IPR017938">
    <property type="entry name" value="Riboflavin_synthase-like_b-brl"/>
</dbReference>
<protein>
    <submittedName>
        <fullName evidence="11">2Fe-2S iron-sulfur cluster binding domain-containing protein</fullName>
    </submittedName>
</protein>
<dbReference type="InterPro" id="IPR001433">
    <property type="entry name" value="OxRdtase_FAD/NAD-bd"/>
</dbReference>
<dbReference type="InterPro" id="IPR039261">
    <property type="entry name" value="FNR_nucleotide-bd"/>
</dbReference>
<dbReference type="InterPro" id="IPR017927">
    <property type="entry name" value="FAD-bd_FR_type"/>
</dbReference>
<evidence type="ECO:0000313" key="12">
    <source>
        <dbReference type="Proteomes" id="UP000824243"/>
    </source>
</evidence>
<evidence type="ECO:0000256" key="8">
    <source>
        <dbReference type="ARBA" id="ARBA00023014"/>
    </source>
</evidence>
<dbReference type="EMBL" id="DXFA01000175">
    <property type="protein sequence ID" value="HIX49406.1"/>
    <property type="molecule type" value="Genomic_DNA"/>
</dbReference>
<dbReference type="Gene3D" id="3.10.20.30">
    <property type="match status" value="1"/>
</dbReference>
<keyword evidence="6" id="KW-0560">Oxidoreductase</keyword>
<sequence>MKFKKQVFGFMDMLRFKKLVPNRREALASGPDTPLPKVYRTNQQAERLHPGYMEVELTKIRPLAAGMREFTFRRVDSSAFPFSRAGQYVSLQAKIGDSLASRPYSIVSSPRDALAGRLVLGIEDAGFFSSYMCSQAKEGDRFHMTEPAGEFHYETLRDSRKIVCIAGGSGITPFMSMASAMLDGTEDYEMTLFYGAKDRQHIPYHEELTAMAEKGLKVIYVLSDEQAEGYESGFITRALLEKYTDLRSATFFLCGPSAMYQFVQEELKPLGLPIKAVRKDAGSCTDLEISDPGTFSLTVRMRDNVFEIKARENETLLTAMERAGLNAPNKCRAGGCGFCHSKWIKGEFVIAEDRDGRREADKKFGFIHPCVTYPAGDMEIEVPVAY</sequence>
<dbReference type="GO" id="GO:0051537">
    <property type="term" value="F:2 iron, 2 sulfur cluster binding"/>
    <property type="evidence" value="ECO:0007669"/>
    <property type="project" value="UniProtKB-KW"/>
</dbReference>
<evidence type="ECO:0000256" key="5">
    <source>
        <dbReference type="ARBA" id="ARBA00022827"/>
    </source>
</evidence>
<dbReference type="SUPFAM" id="SSF54292">
    <property type="entry name" value="2Fe-2S ferredoxin-like"/>
    <property type="match status" value="1"/>
</dbReference>
<dbReference type="Proteomes" id="UP000824243">
    <property type="component" value="Unassembled WGS sequence"/>
</dbReference>
<dbReference type="CDD" id="cd00322">
    <property type="entry name" value="FNR_like"/>
    <property type="match status" value="1"/>
</dbReference>
<evidence type="ECO:0000313" key="11">
    <source>
        <dbReference type="EMBL" id="HIX49406.1"/>
    </source>
</evidence>
<dbReference type="Pfam" id="PF00175">
    <property type="entry name" value="NAD_binding_1"/>
    <property type="match status" value="1"/>
</dbReference>